<sequence>MTDRDPPVRNIKTSFEKNGRPNYKSMTSSSSFTTRAACTIQSDIAIPIILLPGVMGTNLRSKDTQKLVWRPPNDPIEGLLEGFSRWFQSAKSRQESMVPSQTEVDPRGWLHIPDENLQINEEEAKIRGWGEVHWDSYGDFMMYLEAQLNSFYFSSLPSENPSNNTLHDRICQEVGAEWDIVLGGDQTGTPSSSKEQKTYKDFLKWGPQNEKSFTPLSVDEHKHLRGFYFPVHAVGFNWLESCEQSAKRLESRILEIKARYESSETKGSCPFKVPGVILITHSMGGFVARRCQQLPGVGDLILGVVHGVMPVNGAPVIYRRLRAGTEVLGKGLGIIESFFTAKVIGWSAEDITCVMANSPGALELLPNRHYNNGKPWLELRATMQKKNEKRDRCKETTVNLPIRCPYDEIYRQETAWWRMVDQSLINPAKSAHHNAEGEQLKISDWDSYLMQLAIAEEFHEKLHPSYYGNFTKYHNEKRLEPNTGESKRLFHPNSYMHFGVDKEKKAYGVLTWFASELPFKLTEQQLKDGLILPKSNHLGALTVSLPDNPGHLFKFNICECKTCDGDVVVPENSFSSLFKNRTPSCSCEADKHGPLQGKNQSNSTDGASLPNATSTECQATEAEGKKPDPGQGQGIDQVDERFLLKQIFLIKGPEHASSYKKAENEKDKCLDDIRRTVLYSIGKIASTVPLPNRGE</sequence>
<dbReference type="SUPFAM" id="SSF53474">
    <property type="entry name" value="alpha/beta-Hydrolases"/>
    <property type="match status" value="1"/>
</dbReference>
<dbReference type="EMBL" id="JACHHY010000017">
    <property type="protein sequence ID" value="MBB5019419.1"/>
    <property type="molecule type" value="Genomic_DNA"/>
</dbReference>
<evidence type="ECO:0008006" key="5">
    <source>
        <dbReference type="Google" id="ProtNLM"/>
    </source>
</evidence>
<feature type="region of interest" description="Disordered" evidence="2">
    <location>
        <begin position="1"/>
        <end position="28"/>
    </location>
</feature>
<protein>
    <recommendedName>
        <fullName evidence="5">Alpha/beta hydrolase</fullName>
    </recommendedName>
</protein>
<dbReference type="Gene3D" id="3.40.50.1820">
    <property type="entry name" value="alpha/beta hydrolase"/>
    <property type="match status" value="1"/>
</dbReference>
<accession>A0A840MQR4</accession>
<name>A0A840MQR4_9PROT</name>
<feature type="coiled-coil region" evidence="1">
    <location>
        <begin position="239"/>
        <end position="266"/>
    </location>
</feature>
<proteinExistence type="predicted"/>
<keyword evidence="4" id="KW-1185">Reference proteome</keyword>
<comment type="caution">
    <text evidence="3">The sequence shown here is derived from an EMBL/GenBank/DDBJ whole genome shotgun (WGS) entry which is preliminary data.</text>
</comment>
<organism evidence="3 4">
    <name type="scientific">Chitinivorax tropicus</name>
    <dbReference type="NCBI Taxonomy" id="714531"/>
    <lineage>
        <taxon>Bacteria</taxon>
        <taxon>Pseudomonadati</taxon>
        <taxon>Pseudomonadota</taxon>
        <taxon>Betaproteobacteria</taxon>
        <taxon>Chitinivorax</taxon>
    </lineage>
</organism>
<dbReference type="Proteomes" id="UP000575898">
    <property type="component" value="Unassembled WGS sequence"/>
</dbReference>
<feature type="region of interest" description="Disordered" evidence="2">
    <location>
        <begin position="589"/>
        <end position="635"/>
    </location>
</feature>
<dbReference type="RefSeq" id="WP_184040265.1">
    <property type="nucleotide sequence ID" value="NZ_JACHHY010000017.1"/>
</dbReference>
<evidence type="ECO:0000313" key="4">
    <source>
        <dbReference type="Proteomes" id="UP000575898"/>
    </source>
</evidence>
<feature type="compositionally biased region" description="Polar residues" evidence="2">
    <location>
        <begin position="597"/>
        <end position="618"/>
    </location>
</feature>
<dbReference type="InterPro" id="IPR029058">
    <property type="entry name" value="AB_hydrolase_fold"/>
</dbReference>
<gene>
    <name evidence="3" type="ORF">HNQ59_002721</name>
</gene>
<evidence type="ECO:0000313" key="3">
    <source>
        <dbReference type="EMBL" id="MBB5019419.1"/>
    </source>
</evidence>
<evidence type="ECO:0000256" key="2">
    <source>
        <dbReference type="SAM" id="MobiDB-lite"/>
    </source>
</evidence>
<reference evidence="3 4" key="1">
    <citation type="submission" date="2020-08" db="EMBL/GenBank/DDBJ databases">
        <title>Genomic Encyclopedia of Type Strains, Phase IV (KMG-IV): sequencing the most valuable type-strain genomes for metagenomic binning, comparative biology and taxonomic classification.</title>
        <authorList>
            <person name="Goeker M."/>
        </authorList>
    </citation>
    <scope>NUCLEOTIDE SEQUENCE [LARGE SCALE GENOMIC DNA]</scope>
    <source>
        <strain evidence="3 4">DSM 27165</strain>
    </source>
</reference>
<keyword evidence="1" id="KW-0175">Coiled coil</keyword>
<dbReference type="AlphaFoldDB" id="A0A840MQR4"/>
<evidence type="ECO:0000256" key="1">
    <source>
        <dbReference type="SAM" id="Coils"/>
    </source>
</evidence>